<sequence>MARVTEVDAGQLCAPTGSQEYIANVQVTEWHNIFGRFEENQNFRTDRLEYKRTGSEPGLVIIFNFEEFENTTARPGSSKDVDDIVTCLARLGFNINPKHIFNNLSKDEMLENVSEILAADHSQVNSVLVFVLTHGGPSNTLSTSIDKFNAEELWVKFDKCPSLEGKPKMFVIQACKGENHTTFLVKPEDTPLVPLSTFSSGYIPRDMIIVYSTMEGKYAYRDRESGSWLIQEICRNFTAYGRRDDVLTVLSRVSKCICRNYYTNSRKTIVKQVPVVVSTLSRKFYLNNNKDRHLVLNTLVTQDETLEKIKFISKKINSILGFAKKNNNT</sequence>
<dbReference type="InterPro" id="IPR001309">
    <property type="entry name" value="Pept_C14_p20"/>
</dbReference>
<dbReference type="AlphaFoldDB" id="A0AAW1UHR5"/>
<feature type="domain" description="Caspase family p20" evidence="4">
    <location>
        <begin position="56"/>
        <end position="179"/>
    </location>
</feature>
<keyword evidence="6" id="KW-1185">Reference proteome</keyword>
<evidence type="ECO:0000313" key="5">
    <source>
        <dbReference type="EMBL" id="KAK9882055.1"/>
    </source>
</evidence>
<dbReference type="Pfam" id="PF00656">
    <property type="entry name" value="Peptidase_C14"/>
    <property type="match status" value="1"/>
</dbReference>
<dbReference type="InterPro" id="IPR002138">
    <property type="entry name" value="Pept_C14_p10"/>
</dbReference>
<dbReference type="GO" id="GO:0006508">
    <property type="term" value="P:proteolysis"/>
    <property type="evidence" value="ECO:0007669"/>
    <property type="project" value="InterPro"/>
</dbReference>
<feature type="domain" description="Caspase family p10" evidence="3">
    <location>
        <begin position="206"/>
        <end position="288"/>
    </location>
</feature>
<dbReference type="PANTHER" id="PTHR22576:SF41">
    <property type="entry name" value="CASPASE 14, APOPTOSIS-RELATED CYSTEINE PEPTIDASE"/>
    <property type="match status" value="1"/>
</dbReference>
<dbReference type="SUPFAM" id="SSF52129">
    <property type="entry name" value="Caspase-like"/>
    <property type="match status" value="1"/>
</dbReference>
<dbReference type="InterPro" id="IPR015917">
    <property type="entry name" value="Pept_C14A"/>
</dbReference>
<name>A0AAW1UHR5_9CUCU</name>
<evidence type="ECO:0000259" key="3">
    <source>
        <dbReference type="PROSITE" id="PS50207"/>
    </source>
</evidence>
<dbReference type="EMBL" id="JARQZJ010000072">
    <property type="protein sequence ID" value="KAK9882055.1"/>
    <property type="molecule type" value="Genomic_DNA"/>
</dbReference>
<dbReference type="PROSITE" id="PS50208">
    <property type="entry name" value="CASPASE_P20"/>
    <property type="match status" value="1"/>
</dbReference>
<dbReference type="SMART" id="SM00115">
    <property type="entry name" value="CASc"/>
    <property type="match status" value="1"/>
</dbReference>
<comment type="similarity">
    <text evidence="1 2">Belongs to the peptidase C14A family.</text>
</comment>
<dbReference type="InterPro" id="IPR011600">
    <property type="entry name" value="Pept_C14_caspase"/>
</dbReference>
<dbReference type="Gene3D" id="3.40.50.1460">
    <property type="match status" value="1"/>
</dbReference>
<dbReference type="PRINTS" id="PR00376">
    <property type="entry name" value="IL1BCENZYME"/>
</dbReference>
<proteinExistence type="inferred from homology"/>
<evidence type="ECO:0000256" key="2">
    <source>
        <dbReference type="RuleBase" id="RU003971"/>
    </source>
</evidence>
<dbReference type="PANTHER" id="PTHR22576">
    <property type="entry name" value="MUCOSA ASSOCIATED LYMPHOID TISSUE LYMPHOMA TRANSLOCATION PROTEIN 1/PARACASPASE"/>
    <property type="match status" value="1"/>
</dbReference>
<comment type="caution">
    <text evidence="5">The sequence shown here is derived from an EMBL/GenBank/DDBJ whole genome shotgun (WGS) entry which is preliminary data.</text>
</comment>
<dbReference type="InterPro" id="IPR052039">
    <property type="entry name" value="Caspase-related_regulators"/>
</dbReference>
<dbReference type="PROSITE" id="PS50207">
    <property type="entry name" value="CASPASE_P10"/>
    <property type="match status" value="1"/>
</dbReference>
<dbReference type="InterPro" id="IPR016129">
    <property type="entry name" value="Caspase_his_AS"/>
</dbReference>
<dbReference type="InterPro" id="IPR029030">
    <property type="entry name" value="Caspase-like_dom_sf"/>
</dbReference>
<gene>
    <name evidence="5" type="ORF">WA026_018905</name>
</gene>
<evidence type="ECO:0000256" key="1">
    <source>
        <dbReference type="ARBA" id="ARBA00010134"/>
    </source>
</evidence>
<evidence type="ECO:0000259" key="4">
    <source>
        <dbReference type="PROSITE" id="PS50208"/>
    </source>
</evidence>
<accession>A0AAW1UHR5</accession>
<protein>
    <submittedName>
        <fullName evidence="5">Uncharacterized protein</fullName>
    </submittedName>
</protein>
<dbReference type="PROSITE" id="PS01121">
    <property type="entry name" value="CASPASE_HIS"/>
    <property type="match status" value="1"/>
</dbReference>
<reference evidence="5 6" key="1">
    <citation type="submission" date="2023-03" db="EMBL/GenBank/DDBJ databases">
        <title>Genome insight into feeding habits of ladybird beetles.</title>
        <authorList>
            <person name="Li H.-S."/>
            <person name="Huang Y.-H."/>
            <person name="Pang H."/>
        </authorList>
    </citation>
    <scope>NUCLEOTIDE SEQUENCE [LARGE SCALE GENOMIC DNA]</scope>
    <source>
        <strain evidence="5">SYSU_2023b</strain>
        <tissue evidence="5">Whole body</tissue>
    </source>
</reference>
<evidence type="ECO:0000313" key="6">
    <source>
        <dbReference type="Proteomes" id="UP001431783"/>
    </source>
</evidence>
<dbReference type="Proteomes" id="UP001431783">
    <property type="component" value="Unassembled WGS sequence"/>
</dbReference>
<dbReference type="GO" id="GO:0004197">
    <property type="term" value="F:cysteine-type endopeptidase activity"/>
    <property type="evidence" value="ECO:0007669"/>
    <property type="project" value="InterPro"/>
</dbReference>
<organism evidence="5 6">
    <name type="scientific">Henosepilachna vigintioctopunctata</name>
    <dbReference type="NCBI Taxonomy" id="420089"/>
    <lineage>
        <taxon>Eukaryota</taxon>
        <taxon>Metazoa</taxon>
        <taxon>Ecdysozoa</taxon>
        <taxon>Arthropoda</taxon>
        <taxon>Hexapoda</taxon>
        <taxon>Insecta</taxon>
        <taxon>Pterygota</taxon>
        <taxon>Neoptera</taxon>
        <taxon>Endopterygota</taxon>
        <taxon>Coleoptera</taxon>
        <taxon>Polyphaga</taxon>
        <taxon>Cucujiformia</taxon>
        <taxon>Coccinelloidea</taxon>
        <taxon>Coccinellidae</taxon>
        <taxon>Epilachninae</taxon>
        <taxon>Epilachnini</taxon>
        <taxon>Henosepilachna</taxon>
    </lineage>
</organism>